<evidence type="ECO:0000256" key="1">
    <source>
        <dbReference type="ARBA" id="ARBA00023125"/>
    </source>
</evidence>
<dbReference type="Gene3D" id="1.10.1660.10">
    <property type="match status" value="1"/>
</dbReference>
<accession>A0ABW7Z7K4</accession>
<dbReference type="PANTHER" id="PTHR30204:SF93">
    <property type="entry name" value="HTH MERR-TYPE DOMAIN-CONTAINING PROTEIN"/>
    <property type="match status" value="1"/>
</dbReference>
<reference evidence="3 4" key="1">
    <citation type="submission" date="2024-10" db="EMBL/GenBank/DDBJ databases">
        <title>The Natural Products Discovery Center: Release of the First 8490 Sequenced Strains for Exploring Actinobacteria Biosynthetic Diversity.</title>
        <authorList>
            <person name="Kalkreuter E."/>
            <person name="Kautsar S.A."/>
            <person name="Yang D."/>
            <person name="Bader C.D."/>
            <person name="Teijaro C.N."/>
            <person name="Fluegel L."/>
            <person name="Davis C.M."/>
            <person name="Simpson J.R."/>
            <person name="Lauterbach L."/>
            <person name="Steele A.D."/>
            <person name="Gui C."/>
            <person name="Meng S."/>
            <person name="Li G."/>
            <person name="Viehrig K."/>
            <person name="Ye F."/>
            <person name="Su P."/>
            <person name="Kiefer A.F."/>
            <person name="Nichols A."/>
            <person name="Cepeda A.J."/>
            <person name="Yan W."/>
            <person name="Fan B."/>
            <person name="Jiang Y."/>
            <person name="Adhikari A."/>
            <person name="Zheng C.-J."/>
            <person name="Schuster L."/>
            <person name="Cowan T.M."/>
            <person name="Smanski M.J."/>
            <person name="Chevrette M.G."/>
            <person name="De Carvalho L.P.S."/>
            <person name="Shen B."/>
        </authorList>
    </citation>
    <scope>NUCLEOTIDE SEQUENCE [LARGE SCALE GENOMIC DNA]</scope>
    <source>
        <strain evidence="3 4">NPDC050545</strain>
    </source>
</reference>
<dbReference type="PRINTS" id="PR00040">
    <property type="entry name" value="HTHMERR"/>
</dbReference>
<dbReference type="SUPFAM" id="SSF46955">
    <property type="entry name" value="Putative DNA-binding domain"/>
    <property type="match status" value="1"/>
</dbReference>
<name>A0ABW7Z7K4_9ACTN</name>
<evidence type="ECO:0000259" key="2">
    <source>
        <dbReference type="PROSITE" id="PS50937"/>
    </source>
</evidence>
<dbReference type="InterPro" id="IPR009061">
    <property type="entry name" value="DNA-bd_dom_put_sf"/>
</dbReference>
<dbReference type="Pfam" id="PF13411">
    <property type="entry name" value="MerR_1"/>
    <property type="match status" value="1"/>
</dbReference>
<dbReference type="PROSITE" id="PS50937">
    <property type="entry name" value="HTH_MERR_2"/>
    <property type="match status" value="1"/>
</dbReference>
<evidence type="ECO:0000313" key="3">
    <source>
        <dbReference type="EMBL" id="MFI6504158.1"/>
    </source>
</evidence>
<protein>
    <submittedName>
        <fullName evidence="3">MerR family transcriptional regulator</fullName>
    </submittedName>
</protein>
<comment type="caution">
    <text evidence="3">The sequence shown here is derived from an EMBL/GenBank/DDBJ whole genome shotgun (WGS) entry which is preliminary data.</text>
</comment>
<dbReference type="InterPro" id="IPR047057">
    <property type="entry name" value="MerR_fam"/>
</dbReference>
<keyword evidence="1" id="KW-0238">DNA-binding</keyword>
<organism evidence="3 4">
    <name type="scientific">Nonomuraea typhae</name>
    <dbReference type="NCBI Taxonomy" id="2603600"/>
    <lineage>
        <taxon>Bacteria</taxon>
        <taxon>Bacillati</taxon>
        <taxon>Actinomycetota</taxon>
        <taxon>Actinomycetes</taxon>
        <taxon>Streptosporangiales</taxon>
        <taxon>Streptosporangiaceae</taxon>
        <taxon>Nonomuraea</taxon>
    </lineage>
</organism>
<dbReference type="PANTHER" id="PTHR30204">
    <property type="entry name" value="REDOX-CYCLING DRUG-SENSING TRANSCRIPTIONAL ACTIVATOR SOXR"/>
    <property type="match status" value="1"/>
</dbReference>
<dbReference type="EMBL" id="JBITGY010000014">
    <property type="protein sequence ID" value="MFI6504158.1"/>
    <property type="molecule type" value="Genomic_DNA"/>
</dbReference>
<feature type="domain" description="HTH merR-type" evidence="2">
    <location>
        <begin position="5"/>
        <end position="73"/>
    </location>
</feature>
<dbReference type="Proteomes" id="UP001612741">
    <property type="component" value="Unassembled WGS sequence"/>
</dbReference>
<dbReference type="RefSeq" id="WP_397089917.1">
    <property type="nucleotide sequence ID" value="NZ_JBITGY010000014.1"/>
</dbReference>
<keyword evidence="4" id="KW-1185">Reference proteome</keyword>
<dbReference type="InterPro" id="IPR000551">
    <property type="entry name" value="MerR-type_HTH_dom"/>
</dbReference>
<proteinExistence type="predicted"/>
<evidence type="ECO:0000313" key="4">
    <source>
        <dbReference type="Proteomes" id="UP001612741"/>
    </source>
</evidence>
<dbReference type="SMART" id="SM00422">
    <property type="entry name" value="HTH_MERR"/>
    <property type="match status" value="1"/>
</dbReference>
<sequence>MTQNTLGIGDLARLTGLSVRTIRFYCDAGLLDSRRSPGGHRRFEQGAVERLLLVRRLRGLGFGLAAIEAVLAGERSVAEAVAAERSALDVELAALAWRHASLRAVEEAGPAVRAARLDLVAAVTDRGAAHDALVDFWMRRIGDPDDEHDLDSFLAMTAPAPPDDPTPTQVVAYAEMVSVVTDHSLIRLQQAEVLADAGRAHAGRELMAGIVESWLLAEAPVLAGESPGPSRALDTYVAAQADARRTQDSPAFRRELLGYVAIDRDARMRRYWALVREVTGERATLGDLHGWILDGLAVSVTPVREPGGAWARSG</sequence>
<gene>
    <name evidence="3" type="ORF">ACIBG2_42710</name>
</gene>